<protein>
    <submittedName>
        <fullName evidence="2">Uncharacterized protein</fullName>
    </submittedName>
</protein>
<feature type="compositionally biased region" description="Polar residues" evidence="1">
    <location>
        <begin position="14"/>
        <end position="25"/>
    </location>
</feature>
<evidence type="ECO:0000256" key="1">
    <source>
        <dbReference type="SAM" id="MobiDB-lite"/>
    </source>
</evidence>
<dbReference type="OrthoDB" id="6407095at2759"/>
<dbReference type="EMBL" id="BMAW01011003">
    <property type="protein sequence ID" value="GFT21488.1"/>
    <property type="molecule type" value="Genomic_DNA"/>
</dbReference>
<reference evidence="2" key="1">
    <citation type="submission" date="2020-08" db="EMBL/GenBank/DDBJ databases">
        <title>Multicomponent nature underlies the extraordinary mechanical properties of spider dragline silk.</title>
        <authorList>
            <person name="Kono N."/>
            <person name="Nakamura H."/>
            <person name="Mori M."/>
            <person name="Yoshida Y."/>
            <person name="Ohtoshi R."/>
            <person name="Malay A.D."/>
            <person name="Moran D.A.P."/>
            <person name="Tomita M."/>
            <person name="Numata K."/>
            <person name="Arakawa K."/>
        </authorList>
    </citation>
    <scope>NUCLEOTIDE SEQUENCE</scope>
</reference>
<evidence type="ECO:0000313" key="2">
    <source>
        <dbReference type="EMBL" id="GFT21488.1"/>
    </source>
</evidence>
<feature type="region of interest" description="Disordered" evidence="1">
    <location>
        <begin position="1"/>
        <end position="27"/>
    </location>
</feature>
<sequence>MLARVRKRYYANRHTPSADGQCQQDRTSEKFKRQARLLDLMEWNGYMCGRGCMHIKIYTCSELDTGNILVDIKNFKEKAKGNILVSAWNVYF</sequence>
<organism evidence="2 3">
    <name type="scientific">Nephila pilipes</name>
    <name type="common">Giant wood spider</name>
    <name type="synonym">Nephila maculata</name>
    <dbReference type="NCBI Taxonomy" id="299642"/>
    <lineage>
        <taxon>Eukaryota</taxon>
        <taxon>Metazoa</taxon>
        <taxon>Ecdysozoa</taxon>
        <taxon>Arthropoda</taxon>
        <taxon>Chelicerata</taxon>
        <taxon>Arachnida</taxon>
        <taxon>Araneae</taxon>
        <taxon>Araneomorphae</taxon>
        <taxon>Entelegynae</taxon>
        <taxon>Araneoidea</taxon>
        <taxon>Nephilidae</taxon>
        <taxon>Nephila</taxon>
    </lineage>
</organism>
<dbReference type="Proteomes" id="UP000887013">
    <property type="component" value="Unassembled WGS sequence"/>
</dbReference>
<feature type="compositionally biased region" description="Basic residues" evidence="1">
    <location>
        <begin position="1"/>
        <end position="11"/>
    </location>
</feature>
<name>A0A8X6TL10_NEPPI</name>
<comment type="caution">
    <text evidence="2">The sequence shown here is derived from an EMBL/GenBank/DDBJ whole genome shotgun (WGS) entry which is preliminary data.</text>
</comment>
<evidence type="ECO:0000313" key="3">
    <source>
        <dbReference type="Proteomes" id="UP000887013"/>
    </source>
</evidence>
<proteinExistence type="predicted"/>
<keyword evidence="3" id="KW-1185">Reference proteome</keyword>
<dbReference type="AlphaFoldDB" id="A0A8X6TL10"/>
<accession>A0A8X6TL10</accession>
<gene>
    <name evidence="2" type="ORF">NPIL_679171</name>
</gene>